<protein>
    <submittedName>
        <fullName evidence="2">Uncharacterized protein</fullName>
    </submittedName>
</protein>
<dbReference type="EMBL" id="BK015684">
    <property type="protein sequence ID" value="DAE19733.1"/>
    <property type="molecule type" value="Genomic_DNA"/>
</dbReference>
<proteinExistence type="predicted"/>
<accession>A0A8S5QLU0</accession>
<evidence type="ECO:0000256" key="1">
    <source>
        <dbReference type="SAM" id="MobiDB-lite"/>
    </source>
</evidence>
<feature type="compositionally biased region" description="Basic residues" evidence="1">
    <location>
        <begin position="307"/>
        <end position="326"/>
    </location>
</feature>
<name>A0A8S5QLU0_9CAUD</name>
<feature type="region of interest" description="Disordered" evidence="1">
    <location>
        <begin position="289"/>
        <end position="336"/>
    </location>
</feature>
<feature type="compositionally biased region" description="Low complexity" evidence="1">
    <location>
        <begin position="327"/>
        <end position="336"/>
    </location>
</feature>
<evidence type="ECO:0000313" key="2">
    <source>
        <dbReference type="EMBL" id="DAE19733.1"/>
    </source>
</evidence>
<organism evidence="2">
    <name type="scientific">Myoviridae sp. ctuID12</name>
    <dbReference type="NCBI Taxonomy" id="2826707"/>
    <lineage>
        <taxon>Viruses</taxon>
        <taxon>Duplodnaviria</taxon>
        <taxon>Heunggongvirae</taxon>
        <taxon>Uroviricota</taxon>
        <taxon>Caudoviricetes</taxon>
    </lineage>
</organism>
<reference evidence="2" key="1">
    <citation type="journal article" date="2021" name="Proc. Natl. Acad. Sci. U.S.A.">
        <title>A Catalog of Tens of Thousands of Viruses from Human Metagenomes Reveals Hidden Associations with Chronic Diseases.</title>
        <authorList>
            <person name="Tisza M.J."/>
            <person name="Buck C.B."/>
        </authorList>
    </citation>
    <scope>NUCLEOTIDE SEQUENCE</scope>
    <source>
        <strain evidence="2">CtuID12</strain>
    </source>
</reference>
<sequence>MKTAKETSLSRALEEARLQNKGLPPRYQDGKDPFWIKAIVLVMKRNMEECYCFYEQNADRYMRLIQDFGTPSPVISIKSINPFMYLDSDQFIPKGGIDAKRAYLKELLDDDPDGTDVDNLSASEVEHILLEKAIAQQLLNDEVNRQQNLRNEGSDIDGSNFDEADRVRFEMELDAMKRDGSSQEEMDAFKYAFEHRNDPTGEDLPYLSVEDRTRLEMELKDEKQNEKPVSVEGEFDEPDIDINELRKASEEYRKEQIKIAKRKWKRAFDGDANLRKGFVCENEFGEKEEIETLQLPDAEQKPEVKRAPGRPRKSAKKTTARKRTGTRKTASSKTRK</sequence>